<dbReference type="AlphaFoldDB" id="A0A368JL91"/>
<gene>
    <name evidence="1" type="ORF">DUE52_18070</name>
</gene>
<name>A0A368JL91_9BACT</name>
<organism evidence="1 2">
    <name type="scientific">Larkinella punicea</name>
    <dbReference type="NCBI Taxonomy" id="2315727"/>
    <lineage>
        <taxon>Bacteria</taxon>
        <taxon>Pseudomonadati</taxon>
        <taxon>Bacteroidota</taxon>
        <taxon>Cytophagia</taxon>
        <taxon>Cytophagales</taxon>
        <taxon>Spirosomataceae</taxon>
        <taxon>Larkinella</taxon>
    </lineage>
</organism>
<comment type="caution">
    <text evidence="1">The sequence shown here is derived from an EMBL/GenBank/DDBJ whole genome shotgun (WGS) entry which is preliminary data.</text>
</comment>
<accession>A0A368JL91</accession>
<sequence length="139" mass="15872">MILSILALTAIYSSRRAKDFAVKVIYRLLPNYVDLVIYANLGPVYVTLIEISTDGEDPNYGPNPQRQHMPKVALLEIQFNLAKKSHFHNRHCLIGYELITETPATVEENEEETPAVYWHTFSLLFMDFYLPATGPFAPL</sequence>
<proteinExistence type="predicted"/>
<reference evidence="1 2" key="1">
    <citation type="submission" date="2018-07" db="EMBL/GenBank/DDBJ databases">
        <title>Genome analysis of Larkinella rosea.</title>
        <authorList>
            <person name="Zhou Z."/>
            <person name="Wang G."/>
        </authorList>
    </citation>
    <scope>NUCLEOTIDE SEQUENCE [LARGE SCALE GENOMIC DNA]</scope>
    <source>
        <strain evidence="2">zzj9</strain>
    </source>
</reference>
<keyword evidence="2" id="KW-1185">Reference proteome</keyword>
<dbReference type="Proteomes" id="UP000253383">
    <property type="component" value="Unassembled WGS sequence"/>
</dbReference>
<evidence type="ECO:0000313" key="2">
    <source>
        <dbReference type="Proteomes" id="UP000253383"/>
    </source>
</evidence>
<dbReference type="EMBL" id="QOWE01000014">
    <property type="protein sequence ID" value="RCR68302.1"/>
    <property type="molecule type" value="Genomic_DNA"/>
</dbReference>
<protein>
    <submittedName>
        <fullName evidence="1">Uncharacterized protein</fullName>
    </submittedName>
</protein>
<evidence type="ECO:0000313" key="1">
    <source>
        <dbReference type="EMBL" id="RCR68302.1"/>
    </source>
</evidence>